<dbReference type="PANTHER" id="PTHR13815">
    <property type="entry name" value="GOLGIN-84"/>
    <property type="match status" value="1"/>
</dbReference>
<evidence type="ECO:0000256" key="9">
    <source>
        <dbReference type="SAM" id="Phobius"/>
    </source>
</evidence>
<evidence type="ECO:0000256" key="5">
    <source>
        <dbReference type="ARBA" id="ARBA00023054"/>
    </source>
</evidence>
<feature type="region of interest" description="Disordered" evidence="8">
    <location>
        <begin position="429"/>
        <end position="448"/>
    </location>
</feature>
<dbReference type="GO" id="GO:0000301">
    <property type="term" value="P:retrograde transport, vesicle recycling within Golgi"/>
    <property type="evidence" value="ECO:0007669"/>
    <property type="project" value="TreeGrafter"/>
</dbReference>
<keyword evidence="5 7" id="KW-0175">Coiled coil</keyword>
<dbReference type="Proteomes" id="UP001152747">
    <property type="component" value="Unassembled WGS sequence"/>
</dbReference>
<proteinExistence type="predicted"/>
<evidence type="ECO:0000313" key="11">
    <source>
        <dbReference type="Proteomes" id="UP001152747"/>
    </source>
</evidence>
<comment type="subcellular location">
    <subcellularLocation>
        <location evidence="1">Golgi apparatus membrane</location>
        <topology evidence="1">Single-pass type IV membrane protein</topology>
    </subcellularLocation>
</comment>
<evidence type="ECO:0000256" key="7">
    <source>
        <dbReference type="SAM" id="Coils"/>
    </source>
</evidence>
<accession>A0A9P1MWB3</accession>
<dbReference type="OrthoDB" id="248903at2759"/>
<dbReference type="Pfam" id="PF09787">
    <property type="entry name" value="Golgin_A5"/>
    <property type="match status" value="1"/>
</dbReference>
<dbReference type="EMBL" id="CANHGI010000001">
    <property type="protein sequence ID" value="CAI5438323.1"/>
    <property type="molecule type" value="Genomic_DNA"/>
</dbReference>
<evidence type="ECO:0000313" key="10">
    <source>
        <dbReference type="EMBL" id="CAI5438323.1"/>
    </source>
</evidence>
<evidence type="ECO:0000256" key="4">
    <source>
        <dbReference type="ARBA" id="ARBA00023034"/>
    </source>
</evidence>
<protein>
    <recommendedName>
        <fullName evidence="12">Golgin-84</fullName>
    </recommendedName>
</protein>
<evidence type="ECO:0000256" key="2">
    <source>
        <dbReference type="ARBA" id="ARBA00022692"/>
    </source>
</evidence>
<sequence>MSWLSKVSDIAGAAENLLNKLDEKTGDAIQQAKSNRTRKLSNSSTVISIPENLVTEDFGKPSASIPSRAYSEYTGGNRKTATAKESTSVTQPCMNTSTASESWTMVLGSKEEENSSTSKTTSEVGHEPNPLKSQLWVKESQITMMKAKLTELEKKLEKRGQDYYEMKAEKEMLERRLEKTPIVSSQVESDIEECNMMKRKIIGLEEEIRAMVEQLRLAKFNLNENKKEFDEYKNKAQKILTAKEKLVESLKSEQGIGSGGERSSHLFQAEVEEIRVERDLAKSDLESTQLQIYTLRSDMEELEVQIRDLQSQLAEQTRTNLEERQTWETTNSLLNEKVDCARVENDFIKQEMKRQNDIYQTKLQEKDMEIRKIMEQSRVKLRDEQAKTSIDEGNTQLAELLLQKQQQLEEVQRNNHMLNVRLNRLQKASTSDTSVNMDSSPVHNNTQLQFPSSNNSFISSIKHDQTRQAIQAIDSNAFKILSMLRNHPTSRLFFILYFIIMHAWLFFIVLTYTPEIH</sequence>
<dbReference type="GO" id="GO:0000139">
    <property type="term" value="C:Golgi membrane"/>
    <property type="evidence" value="ECO:0007669"/>
    <property type="project" value="UniProtKB-SubCell"/>
</dbReference>
<dbReference type="AlphaFoldDB" id="A0A9P1MWB3"/>
<evidence type="ECO:0000256" key="1">
    <source>
        <dbReference type="ARBA" id="ARBA00004409"/>
    </source>
</evidence>
<evidence type="ECO:0000256" key="6">
    <source>
        <dbReference type="ARBA" id="ARBA00023136"/>
    </source>
</evidence>
<evidence type="ECO:0000256" key="8">
    <source>
        <dbReference type="SAM" id="MobiDB-lite"/>
    </source>
</evidence>
<keyword evidence="3 9" id="KW-1133">Transmembrane helix</keyword>
<keyword evidence="11" id="KW-1185">Reference proteome</keyword>
<keyword evidence="2 9" id="KW-0812">Transmembrane</keyword>
<dbReference type="GO" id="GO:0007030">
    <property type="term" value="P:Golgi organization"/>
    <property type="evidence" value="ECO:0007669"/>
    <property type="project" value="InterPro"/>
</dbReference>
<dbReference type="InterPro" id="IPR019177">
    <property type="entry name" value="Golgin_subfamily_A_member_5"/>
</dbReference>
<keyword evidence="4" id="KW-0333">Golgi apparatus</keyword>
<feature type="compositionally biased region" description="Polar residues" evidence="8">
    <location>
        <begin position="77"/>
        <end position="103"/>
    </location>
</feature>
<feature type="region of interest" description="Disordered" evidence="8">
    <location>
        <begin position="76"/>
        <end position="129"/>
    </location>
</feature>
<gene>
    <name evidence="10" type="ORF">CAMP_LOCUS960</name>
</gene>
<dbReference type="GO" id="GO:0031985">
    <property type="term" value="C:Golgi cisterna"/>
    <property type="evidence" value="ECO:0007669"/>
    <property type="project" value="TreeGrafter"/>
</dbReference>
<comment type="caution">
    <text evidence="10">The sequence shown here is derived from an EMBL/GenBank/DDBJ whole genome shotgun (WGS) entry which is preliminary data.</text>
</comment>
<evidence type="ECO:0008006" key="12">
    <source>
        <dbReference type="Google" id="ProtNLM"/>
    </source>
</evidence>
<feature type="transmembrane region" description="Helical" evidence="9">
    <location>
        <begin position="492"/>
        <end position="512"/>
    </location>
</feature>
<feature type="coiled-coil region" evidence="7">
    <location>
        <begin position="194"/>
        <end position="428"/>
    </location>
</feature>
<evidence type="ECO:0000256" key="3">
    <source>
        <dbReference type="ARBA" id="ARBA00022989"/>
    </source>
</evidence>
<reference evidence="10" key="1">
    <citation type="submission" date="2022-11" db="EMBL/GenBank/DDBJ databases">
        <authorList>
            <person name="Kikuchi T."/>
        </authorList>
    </citation>
    <scope>NUCLEOTIDE SEQUENCE</scope>
    <source>
        <strain evidence="10">PS1010</strain>
    </source>
</reference>
<organism evidence="10 11">
    <name type="scientific">Caenorhabditis angaria</name>
    <dbReference type="NCBI Taxonomy" id="860376"/>
    <lineage>
        <taxon>Eukaryota</taxon>
        <taxon>Metazoa</taxon>
        <taxon>Ecdysozoa</taxon>
        <taxon>Nematoda</taxon>
        <taxon>Chromadorea</taxon>
        <taxon>Rhabditida</taxon>
        <taxon>Rhabditina</taxon>
        <taxon>Rhabditomorpha</taxon>
        <taxon>Rhabditoidea</taxon>
        <taxon>Rhabditidae</taxon>
        <taxon>Peloderinae</taxon>
        <taxon>Caenorhabditis</taxon>
    </lineage>
</organism>
<dbReference type="PANTHER" id="PTHR13815:SF7">
    <property type="entry name" value="GOLGIN SUBFAMILY A MEMBER 5"/>
    <property type="match status" value="1"/>
</dbReference>
<name>A0A9P1MWB3_9PELO</name>
<keyword evidence="6 9" id="KW-0472">Membrane</keyword>